<name>A0A7W4YDZ4_9MICO</name>
<evidence type="ECO:0000313" key="2">
    <source>
        <dbReference type="Proteomes" id="UP000545286"/>
    </source>
</evidence>
<protein>
    <submittedName>
        <fullName evidence="1">Uncharacterized protein</fullName>
    </submittedName>
</protein>
<dbReference type="RefSeq" id="WP_183623479.1">
    <property type="nucleotide sequence ID" value="NZ_JACHWJ010000001.1"/>
</dbReference>
<dbReference type="Proteomes" id="UP000545286">
    <property type="component" value="Unassembled WGS sequence"/>
</dbReference>
<dbReference type="EMBL" id="JACHWJ010000001">
    <property type="protein sequence ID" value="MBB2956989.1"/>
    <property type="molecule type" value="Genomic_DNA"/>
</dbReference>
<dbReference type="AlphaFoldDB" id="A0A7W4YDZ4"/>
<comment type="caution">
    <text evidence="1">The sequence shown here is derived from an EMBL/GenBank/DDBJ whole genome shotgun (WGS) entry which is preliminary data.</text>
</comment>
<sequence length="135" mass="14924">MAEQGYGQATGFKVARALQRPLSAIVVADEHAVTEPDRPRPKLRYEPLPEQVAAEAEHSALMSYVLNGRDEFEYSEMPDSSLLAEDDYGYLCGPSEREGWWVDYDSADHRHVAAAAKSRETGRVVLVERGAGEDG</sequence>
<proteinExistence type="predicted"/>
<gene>
    <name evidence="1" type="ORF">FHX72_001101</name>
</gene>
<accession>A0A7W4YDZ4</accession>
<evidence type="ECO:0000313" key="1">
    <source>
        <dbReference type="EMBL" id="MBB2956989.1"/>
    </source>
</evidence>
<keyword evidence="2" id="KW-1185">Reference proteome</keyword>
<reference evidence="1 2" key="1">
    <citation type="submission" date="2020-08" db="EMBL/GenBank/DDBJ databases">
        <title>Sequencing the genomes of 1000 actinobacteria strains.</title>
        <authorList>
            <person name="Klenk H.-P."/>
        </authorList>
    </citation>
    <scope>NUCLEOTIDE SEQUENCE [LARGE SCALE GENOMIC DNA]</scope>
    <source>
        <strain evidence="1 2">DSM 20419</strain>
    </source>
</reference>
<organism evidence="1 2">
    <name type="scientific">Pseudoclavibacter helvolus</name>
    <dbReference type="NCBI Taxonomy" id="255205"/>
    <lineage>
        <taxon>Bacteria</taxon>
        <taxon>Bacillati</taxon>
        <taxon>Actinomycetota</taxon>
        <taxon>Actinomycetes</taxon>
        <taxon>Micrococcales</taxon>
        <taxon>Microbacteriaceae</taxon>
        <taxon>Pseudoclavibacter</taxon>
    </lineage>
</organism>